<dbReference type="GO" id="GO:0016740">
    <property type="term" value="F:transferase activity"/>
    <property type="evidence" value="ECO:0007669"/>
    <property type="project" value="UniProtKB-KW"/>
</dbReference>
<keyword evidence="5" id="KW-0808">Transferase</keyword>
<organism evidence="5 6">
    <name type="scientific">Paenibacillus cremeus</name>
    <dbReference type="NCBI Taxonomy" id="2163881"/>
    <lineage>
        <taxon>Bacteria</taxon>
        <taxon>Bacillati</taxon>
        <taxon>Bacillota</taxon>
        <taxon>Bacilli</taxon>
        <taxon>Bacillales</taxon>
        <taxon>Paenibacillaceae</taxon>
        <taxon>Paenibacillus</taxon>
    </lineage>
</organism>
<protein>
    <submittedName>
        <fullName evidence="5">Sulfatase-like hydrolase/transferase</fullName>
    </submittedName>
</protein>
<evidence type="ECO:0000259" key="4">
    <source>
        <dbReference type="Pfam" id="PF00884"/>
    </source>
</evidence>
<keyword evidence="2" id="KW-0479">Metal-binding</keyword>
<name>A0A559KFT0_9BACL</name>
<dbReference type="PANTHER" id="PTHR45953:SF1">
    <property type="entry name" value="IDURONATE 2-SULFATASE"/>
    <property type="match status" value="1"/>
</dbReference>
<reference evidence="5 6" key="1">
    <citation type="submission" date="2019-07" db="EMBL/GenBank/DDBJ databases">
        <authorList>
            <person name="Kim J."/>
        </authorList>
    </citation>
    <scope>NUCLEOTIDE SEQUENCE [LARGE SCALE GENOMIC DNA]</scope>
    <source>
        <strain evidence="5 6">JC52</strain>
    </source>
</reference>
<sequence length="504" mass="57468">MLVEHGGSFVLTHPNILLITTDQQRWDCLGMVGAGHPVMTPHLDQLAAEGIRFRRAYSDCPICIPARTTIMTGLSADRHGLANMSETAKPFPEASHRTLPGRLTAAGYQTHAAGKMHFTPARARYGFERMRLLPEDYVNWLEGTPYAGMYRGHGLGGNEVYPAFASTPVQYTQTHWIVNESIDFLRQRDPHAPFFMWTSFETPHPPFDPPESYVRLYDGIDIPKPSVGDWSRDAEDKVPRWITNVRWSRKLDQLPEAVVQAARKHYYAQITHIDYELGRLLGELNSQGIAQDTIILFTSDHGEMLGDHGLFHKTAFYEPSAGVPFILRIPKAFLQARYPAYAAGRVFERGAQLADIYPTLLDLAGVWSEEEQSERDGCSLLRMDESELEERWLFGYVEERDGLFMAANVKWKYLYYVDGGFEQLFNLEQDPLELHNLAADTRPECGAMLNECRHQLRERFPAWRDDDNATTGLRATDKPLREERQVKAANPFAWRGPIRYGKGY</sequence>
<dbReference type="InterPro" id="IPR024607">
    <property type="entry name" value="Sulfatase_CS"/>
</dbReference>
<dbReference type="Pfam" id="PF00884">
    <property type="entry name" value="Sulfatase"/>
    <property type="match status" value="1"/>
</dbReference>
<feature type="domain" description="Sulfatase N-terminal" evidence="4">
    <location>
        <begin position="14"/>
        <end position="366"/>
    </location>
</feature>
<evidence type="ECO:0000313" key="6">
    <source>
        <dbReference type="Proteomes" id="UP000317036"/>
    </source>
</evidence>
<accession>A0A559KFT0</accession>
<keyword evidence="6" id="KW-1185">Reference proteome</keyword>
<dbReference type="GO" id="GO:0046872">
    <property type="term" value="F:metal ion binding"/>
    <property type="evidence" value="ECO:0007669"/>
    <property type="project" value="UniProtKB-KW"/>
</dbReference>
<dbReference type="GO" id="GO:0005737">
    <property type="term" value="C:cytoplasm"/>
    <property type="evidence" value="ECO:0007669"/>
    <property type="project" value="TreeGrafter"/>
</dbReference>
<evidence type="ECO:0000313" key="5">
    <source>
        <dbReference type="EMBL" id="TVY10977.1"/>
    </source>
</evidence>
<dbReference type="Gene3D" id="3.40.720.10">
    <property type="entry name" value="Alkaline Phosphatase, subunit A"/>
    <property type="match status" value="1"/>
</dbReference>
<dbReference type="InterPro" id="IPR017850">
    <property type="entry name" value="Alkaline_phosphatase_core_sf"/>
</dbReference>
<comment type="similarity">
    <text evidence="1">Belongs to the sulfatase family.</text>
</comment>
<gene>
    <name evidence="5" type="ORF">FPZ49_05745</name>
</gene>
<dbReference type="OrthoDB" id="9762324at2"/>
<dbReference type="AlphaFoldDB" id="A0A559KFT0"/>
<comment type="caution">
    <text evidence="5">The sequence shown here is derived from an EMBL/GenBank/DDBJ whole genome shotgun (WGS) entry which is preliminary data.</text>
</comment>
<dbReference type="InterPro" id="IPR000917">
    <property type="entry name" value="Sulfatase_N"/>
</dbReference>
<dbReference type="PROSITE" id="PS00149">
    <property type="entry name" value="SULFATASE_2"/>
    <property type="match status" value="1"/>
</dbReference>
<dbReference type="EMBL" id="VNJI01000005">
    <property type="protein sequence ID" value="TVY10977.1"/>
    <property type="molecule type" value="Genomic_DNA"/>
</dbReference>
<evidence type="ECO:0000256" key="1">
    <source>
        <dbReference type="ARBA" id="ARBA00008779"/>
    </source>
</evidence>
<dbReference type="PANTHER" id="PTHR45953">
    <property type="entry name" value="IDURONATE 2-SULFATASE"/>
    <property type="match status" value="1"/>
</dbReference>
<dbReference type="Proteomes" id="UP000317036">
    <property type="component" value="Unassembled WGS sequence"/>
</dbReference>
<dbReference type="SUPFAM" id="SSF53649">
    <property type="entry name" value="Alkaline phosphatase-like"/>
    <property type="match status" value="1"/>
</dbReference>
<dbReference type="GO" id="GO:0008484">
    <property type="term" value="F:sulfuric ester hydrolase activity"/>
    <property type="evidence" value="ECO:0007669"/>
    <property type="project" value="TreeGrafter"/>
</dbReference>
<evidence type="ECO:0000256" key="3">
    <source>
        <dbReference type="ARBA" id="ARBA00022801"/>
    </source>
</evidence>
<keyword evidence="3 5" id="KW-0378">Hydrolase</keyword>
<evidence type="ECO:0000256" key="2">
    <source>
        <dbReference type="ARBA" id="ARBA00022723"/>
    </source>
</evidence>
<proteinExistence type="inferred from homology"/>